<evidence type="ECO:0000313" key="2">
    <source>
        <dbReference type="Proteomes" id="UP000694920"/>
    </source>
</evidence>
<dbReference type="KEGG" id="ccin:112494857"/>
<name>A0AAJ7W4Z2_CEPCN</name>
<evidence type="ECO:0000256" key="1">
    <source>
        <dbReference type="SAM" id="Coils"/>
    </source>
</evidence>
<dbReference type="RefSeq" id="XP_024944107.1">
    <property type="nucleotide sequence ID" value="XM_025088339.1"/>
</dbReference>
<dbReference type="Proteomes" id="UP000694920">
    <property type="component" value="Unplaced"/>
</dbReference>
<feature type="coiled-coil region" evidence="1">
    <location>
        <begin position="74"/>
        <end position="108"/>
    </location>
</feature>
<dbReference type="GeneID" id="112494857"/>
<organism evidence="2 3">
    <name type="scientific">Cephus cinctus</name>
    <name type="common">Wheat stem sawfly</name>
    <dbReference type="NCBI Taxonomy" id="211228"/>
    <lineage>
        <taxon>Eukaryota</taxon>
        <taxon>Metazoa</taxon>
        <taxon>Ecdysozoa</taxon>
        <taxon>Arthropoda</taxon>
        <taxon>Hexapoda</taxon>
        <taxon>Insecta</taxon>
        <taxon>Pterygota</taxon>
        <taxon>Neoptera</taxon>
        <taxon>Endopterygota</taxon>
        <taxon>Hymenoptera</taxon>
        <taxon>Cephoidea</taxon>
        <taxon>Cephidae</taxon>
        <taxon>Cephus</taxon>
    </lineage>
</organism>
<keyword evidence="1" id="KW-0175">Coiled coil</keyword>
<protein>
    <submittedName>
        <fullName evidence="3">Uncharacterized protein LOC112494857</fullName>
    </submittedName>
</protein>
<accession>A0AAJ7W4Z2</accession>
<sequence>MSDISKPQKVTDTTDIQIQQILPSRIHYKKCVYPLCGITSRDKISGVTFHAFPIRHNNPHYNISNESNKPEQDTNALLKQLARVTADLERVKKKSDAQRKRLNAKRKAISRLRQKIETGEIPDLSLRGAIARKVKGCARTFINMQIFHKPSQPYTSAQQKLCMEMQCISPILYRKMYDEFGFKLPCPVTVNRWFDKKYCIVKTKSTLGISCTKPLILEEEDHEQRVLGEGETEQEELEQDELMQKELDQEEMEEEVLEQEELVLEELVEET</sequence>
<feature type="coiled-coil region" evidence="1">
    <location>
        <begin position="235"/>
        <end position="270"/>
    </location>
</feature>
<proteinExistence type="predicted"/>
<evidence type="ECO:0000313" key="3">
    <source>
        <dbReference type="RefSeq" id="XP_024944107.1"/>
    </source>
</evidence>
<gene>
    <name evidence="3" type="primary">LOC112494857</name>
</gene>
<reference evidence="3" key="1">
    <citation type="submission" date="2025-08" db="UniProtKB">
        <authorList>
            <consortium name="RefSeq"/>
        </authorList>
    </citation>
    <scope>IDENTIFICATION</scope>
</reference>
<keyword evidence="2" id="KW-1185">Reference proteome</keyword>
<dbReference type="AlphaFoldDB" id="A0AAJ7W4Z2"/>